<dbReference type="AlphaFoldDB" id="A0AAN9SX14"/>
<accession>A0AAN9SX14</accession>
<sequence length="168" mass="19285">MTSAPPSLNTGKVSSQKLETENCILVPEEVARRLFRTLITHLGCPSGNSSQEWEHEIKGMDMETLHLFTKHNHRKRHREISLSEEFESLRSNVRNKKGAEVVTIAELIQESQGQGRVIEKEYQIPYCRILDVRHIVVKAEEQCPGKTHLRLVMQAIDREKAVDFKGSR</sequence>
<organism evidence="1 2">
    <name type="scientific">Psophocarpus tetragonolobus</name>
    <name type="common">Winged bean</name>
    <name type="synonym">Dolichos tetragonolobus</name>
    <dbReference type="NCBI Taxonomy" id="3891"/>
    <lineage>
        <taxon>Eukaryota</taxon>
        <taxon>Viridiplantae</taxon>
        <taxon>Streptophyta</taxon>
        <taxon>Embryophyta</taxon>
        <taxon>Tracheophyta</taxon>
        <taxon>Spermatophyta</taxon>
        <taxon>Magnoliopsida</taxon>
        <taxon>eudicotyledons</taxon>
        <taxon>Gunneridae</taxon>
        <taxon>Pentapetalae</taxon>
        <taxon>rosids</taxon>
        <taxon>fabids</taxon>
        <taxon>Fabales</taxon>
        <taxon>Fabaceae</taxon>
        <taxon>Papilionoideae</taxon>
        <taxon>50 kb inversion clade</taxon>
        <taxon>NPAAA clade</taxon>
        <taxon>indigoferoid/millettioid clade</taxon>
        <taxon>Phaseoleae</taxon>
        <taxon>Psophocarpus</taxon>
    </lineage>
</organism>
<evidence type="ECO:0000313" key="2">
    <source>
        <dbReference type="Proteomes" id="UP001386955"/>
    </source>
</evidence>
<keyword evidence="2" id="KW-1185">Reference proteome</keyword>
<evidence type="ECO:0000313" key="1">
    <source>
        <dbReference type="EMBL" id="KAK7406304.1"/>
    </source>
</evidence>
<protein>
    <submittedName>
        <fullName evidence="1">Uncharacterized protein</fullName>
    </submittedName>
</protein>
<proteinExistence type="predicted"/>
<dbReference type="EMBL" id="JAYMYS010000002">
    <property type="protein sequence ID" value="KAK7406304.1"/>
    <property type="molecule type" value="Genomic_DNA"/>
</dbReference>
<comment type="caution">
    <text evidence="1">The sequence shown here is derived from an EMBL/GenBank/DDBJ whole genome shotgun (WGS) entry which is preliminary data.</text>
</comment>
<name>A0AAN9SX14_PSOTE</name>
<dbReference type="Proteomes" id="UP001386955">
    <property type="component" value="Unassembled WGS sequence"/>
</dbReference>
<reference evidence="1 2" key="1">
    <citation type="submission" date="2024-01" db="EMBL/GenBank/DDBJ databases">
        <title>The genomes of 5 underutilized Papilionoideae crops provide insights into root nodulation and disease resistanc.</title>
        <authorList>
            <person name="Jiang F."/>
        </authorList>
    </citation>
    <scope>NUCLEOTIDE SEQUENCE [LARGE SCALE GENOMIC DNA]</scope>
    <source>
        <strain evidence="1">DUOXIRENSHENG_FW03</strain>
        <tissue evidence="1">Leaves</tissue>
    </source>
</reference>
<gene>
    <name evidence="1" type="ORF">VNO78_07927</name>
</gene>